<sequence>MLPWSTTPTSLRKHMRRTTDYSSDEPDSSQLSQRSDIHRPDREGRVYTKIDSLNAQKNIVNALIVDFDDLSDAPNGPYAQEL</sequence>
<dbReference type="GeneID" id="20324954"/>
<dbReference type="KEGG" id="ovi:T265_10786"/>
<feature type="compositionally biased region" description="Polar residues" evidence="1">
    <location>
        <begin position="1"/>
        <end position="10"/>
    </location>
</feature>
<accession>A0A074Z1A0</accession>
<dbReference type="RefSeq" id="XP_009175520.1">
    <property type="nucleotide sequence ID" value="XM_009177256.1"/>
</dbReference>
<organism evidence="2 3">
    <name type="scientific">Opisthorchis viverrini</name>
    <name type="common">Southeast Asian liver fluke</name>
    <dbReference type="NCBI Taxonomy" id="6198"/>
    <lineage>
        <taxon>Eukaryota</taxon>
        <taxon>Metazoa</taxon>
        <taxon>Spiralia</taxon>
        <taxon>Lophotrochozoa</taxon>
        <taxon>Platyhelminthes</taxon>
        <taxon>Trematoda</taxon>
        <taxon>Digenea</taxon>
        <taxon>Opisthorchiida</taxon>
        <taxon>Opisthorchiata</taxon>
        <taxon>Opisthorchiidae</taxon>
        <taxon>Opisthorchis</taxon>
    </lineage>
</organism>
<keyword evidence="3" id="KW-1185">Reference proteome</keyword>
<proteinExistence type="predicted"/>
<evidence type="ECO:0000256" key="1">
    <source>
        <dbReference type="SAM" id="MobiDB-lite"/>
    </source>
</evidence>
<feature type="region of interest" description="Disordered" evidence="1">
    <location>
        <begin position="1"/>
        <end position="43"/>
    </location>
</feature>
<evidence type="ECO:0000313" key="3">
    <source>
        <dbReference type="Proteomes" id="UP000054324"/>
    </source>
</evidence>
<name>A0A074Z1A0_OPIVI</name>
<dbReference type="CTD" id="20324954"/>
<protein>
    <submittedName>
        <fullName evidence="2">Uncharacterized protein</fullName>
    </submittedName>
</protein>
<reference evidence="2 3" key="1">
    <citation type="submission" date="2013-11" db="EMBL/GenBank/DDBJ databases">
        <title>Opisthorchis viverrini - life in the bile duct.</title>
        <authorList>
            <person name="Young N.D."/>
            <person name="Nagarajan N."/>
            <person name="Lin S.J."/>
            <person name="Korhonen P.K."/>
            <person name="Jex A.R."/>
            <person name="Hall R.S."/>
            <person name="Safavi-Hemami H."/>
            <person name="Kaewkong W."/>
            <person name="Bertrand D."/>
            <person name="Gao S."/>
            <person name="Seet Q."/>
            <person name="Wongkham S."/>
            <person name="Teh B.T."/>
            <person name="Wongkham C."/>
            <person name="Intapan P.M."/>
            <person name="Maleewong W."/>
            <person name="Yang X."/>
            <person name="Hu M."/>
            <person name="Wang Z."/>
            <person name="Hofmann A."/>
            <person name="Sternberg P.W."/>
            <person name="Tan P."/>
            <person name="Wang J."/>
            <person name="Gasser R.B."/>
        </authorList>
    </citation>
    <scope>NUCLEOTIDE SEQUENCE [LARGE SCALE GENOMIC DNA]</scope>
</reference>
<dbReference type="EMBL" id="KL597026">
    <property type="protein sequence ID" value="KER20733.1"/>
    <property type="molecule type" value="Genomic_DNA"/>
</dbReference>
<gene>
    <name evidence="2" type="ORF">T265_10786</name>
</gene>
<dbReference type="AlphaFoldDB" id="A0A074Z1A0"/>
<evidence type="ECO:0000313" key="2">
    <source>
        <dbReference type="EMBL" id="KER20733.1"/>
    </source>
</evidence>
<dbReference type="Proteomes" id="UP000054324">
    <property type="component" value="Unassembled WGS sequence"/>
</dbReference>